<dbReference type="AlphaFoldDB" id="A0A1M7UKK9"/>
<dbReference type="EMBL" id="LT670849">
    <property type="protein sequence ID" value="SHN83445.1"/>
    <property type="molecule type" value="Genomic_DNA"/>
</dbReference>
<evidence type="ECO:0008006" key="4">
    <source>
        <dbReference type="Google" id="ProtNLM"/>
    </source>
</evidence>
<gene>
    <name evidence="2" type="ORF">SAMN05444170_5507</name>
</gene>
<evidence type="ECO:0000313" key="2">
    <source>
        <dbReference type="EMBL" id="SHN83445.1"/>
    </source>
</evidence>
<accession>A0A1M7UKK9</accession>
<sequence>MKISSTILAVAVGLNCAAAMAQQQQSPPPDLGLHEIADSDMDRYIAKSNGVVGLLNASLRGKESWNRYLSWVDVKRGPTGKERIIYGLYSVGSSAKDAIEKARKAAGDKPAIPALDDATRQLASAFEALIPILNEAEAYYDRKDYLSDNMAGGKALHEKMVPAVTAFLAARATTDALQEQFKDMLDREQLAKIEKAEGRSVRWQVRNTMTLAKKAVDLMPSNPKGGADLQQFDAALATLGNAVRDFDTAVRESGKSTSIDSYPRDILGKLREMRDNIAKGRADNMTYSMDYNGVIQRYNMMVTLSNAFH</sequence>
<reference evidence="3" key="1">
    <citation type="submission" date="2016-11" db="EMBL/GenBank/DDBJ databases">
        <authorList>
            <person name="Varghese N."/>
            <person name="Submissions S."/>
        </authorList>
    </citation>
    <scope>NUCLEOTIDE SEQUENCE [LARGE SCALE GENOMIC DNA]</scope>
    <source>
        <strain evidence="3">GAS401</strain>
    </source>
</reference>
<dbReference type="RefSeq" id="WP_083587781.1">
    <property type="nucleotide sequence ID" value="NZ_LT670849.1"/>
</dbReference>
<dbReference type="Pfam" id="PF12889">
    <property type="entry name" value="DUF3829"/>
    <property type="match status" value="1"/>
</dbReference>
<feature type="chain" id="PRO_5012432726" description="DUF3829 domain-containing protein" evidence="1">
    <location>
        <begin position="22"/>
        <end position="309"/>
    </location>
</feature>
<dbReference type="OrthoDB" id="8004422at2"/>
<keyword evidence="1" id="KW-0732">Signal</keyword>
<protein>
    <recommendedName>
        <fullName evidence="4">DUF3829 domain-containing protein</fullName>
    </recommendedName>
</protein>
<feature type="signal peptide" evidence="1">
    <location>
        <begin position="1"/>
        <end position="21"/>
    </location>
</feature>
<keyword evidence="3" id="KW-1185">Reference proteome</keyword>
<name>A0A1M7UKK9_9BRAD</name>
<dbReference type="Proteomes" id="UP000184096">
    <property type="component" value="Chromosome I"/>
</dbReference>
<organism evidence="2 3">
    <name type="scientific">Bradyrhizobium erythrophlei</name>
    <dbReference type="NCBI Taxonomy" id="1437360"/>
    <lineage>
        <taxon>Bacteria</taxon>
        <taxon>Pseudomonadati</taxon>
        <taxon>Pseudomonadota</taxon>
        <taxon>Alphaproteobacteria</taxon>
        <taxon>Hyphomicrobiales</taxon>
        <taxon>Nitrobacteraceae</taxon>
        <taxon>Bradyrhizobium</taxon>
    </lineage>
</organism>
<dbReference type="InterPro" id="IPR024291">
    <property type="entry name" value="DUF3829"/>
</dbReference>
<proteinExistence type="predicted"/>
<evidence type="ECO:0000256" key="1">
    <source>
        <dbReference type="SAM" id="SignalP"/>
    </source>
</evidence>
<evidence type="ECO:0000313" key="3">
    <source>
        <dbReference type="Proteomes" id="UP000184096"/>
    </source>
</evidence>